<keyword evidence="4" id="KW-1185">Reference proteome</keyword>
<protein>
    <submittedName>
        <fullName evidence="3">Uncharacterized protein</fullName>
    </submittedName>
</protein>
<dbReference type="EMBL" id="JAQHRD010000001">
    <property type="protein sequence ID" value="KAJ6445299.1"/>
    <property type="molecule type" value="Genomic_DNA"/>
</dbReference>
<sequence>MATHHPQHGGWPDHDRDANAPEVAQLTSPSTAVPSFEREWQSQYQQTRAAENPPLPSGDTAKEAYNLDGDAKYVVPMEVKAEYPETVTGTPTATATSPQMSVPWTPDSVRMQPIPSGAVSPDKPHHDGNSLAQTPQPGPDPEKEETKDKQKILGMSRKAFLILIVVLIIVIAAAVGGGVGGAVASSNKSKADAATPTSSSSPSSTTAPSSTTSSATTTSSSEPLPTLLTNETWPKGPKYAFQGFSRSNYTGQPTKIVTSEGGTDFSFDLHSYIWIPNINNCCVNFCANSTKEGYIGYRCTEYNQTESSDPIARAFVWCQDKRSDEISKEKGCS</sequence>
<keyword evidence="2" id="KW-0472">Membrane</keyword>
<feature type="transmembrane region" description="Helical" evidence="2">
    <location>
        <begin position="159"/>
        <end position="183"/>
    </location>
</feature>
<feature type="compositionally biased region" description="Basic and acidic residues" evidence="1">
    <location>
        <begin position="140"/>
        <end position="149"/>
    </location>
</feature>
<feature type="compositionally biased region" description="Low complexity" evidence="1">
    <location>
        <begin position="193"/>
        <end position="221"/>
    </location>
</feature>
<dbReference type="Proteomes" id="UP001163105">
    <property type="component" value="Unassembled WGS sequence"/>
</dbReference>
<keyword evidence="2" id="KW-1133">Transmembrane helix</keyword>
<feature type="region of interest" description="Disordered" evidence="1">
    <location>
        <begin position="85"/>
        <end position="149"/>
    </location>
</feature>
<evidence type="ECO:0000256" key="2">
    <source>
        <dbReference type="SAM" id="Phobius"/>
    </source>
</evidence>
<reference evidence="3" key="1">
    <citation type="submission" date="2023-01" db="EMBL/GenBank/DDBJ databases">
        <title>The growth and conidiation of Purpureocillium lavendulum are regulated by nitrogen source and histone H3K14 acetylation.</title>
        <authorList>
            <person name="Tang P."/>
            <person name="Han J."/>
            <person name="Zhang C."/>
            <person name="Tang P."/>
            <person name="Qi F."/>
            <person name="Zhang K."/>
            <person name="Liang L."/>
        </authorList>
    </citation>
    <scope>NUCLEOTIDE SEQUENCE</scope>
    <source>
        <strain evidence="3">YMF1.00683</strain>
    </source>
</reference>
<dbReference type="AlphaFoldDB" id="A0AB34G1B2"/>
<evidence type="ECO:0000313" key="4">
    <source>
        <dbReference type="Proteomes" id="UP001163105"/>
    </source>
</evidence>
<feature type="region of interest" description="Disordered" evidence="1">
    <location>
        <begin position="181"/>
        <end position="234"/>
    </location>
</feature>
<feature type="compositionally biased region" description="Low complexity" evidence="1">
    <location>
        <begin position="86"/>
        <end position="96"/>
    </location>
</feature>
<evidence type="ECO:0000256" key="1">
    <source>
        <dbReference type="SAM" id="MobiDB-lite"/>
    </source>
</evidence>
<gene>
    <name evidence="3" type="ORF">O9K51_00058</name>
</gene>
<feature type="region of interest" description="Disordered" evidence="1">
    <location>
        <begin position="1"/>
        <end position="64"/>
    </location>
</feature>
<evidence type="ECO:0000313" key="3">
    <source>
        <dbReference type="EMBL" id="KAJ6445299.1"/>
    </source>
</evidence>
<accession>A0AB34G1B2</accession>
<proteinExistence type="predicted"/>
<name>A0AB34G1B2_9HYPO</name>
<comment type="caution">
    <text evidence="3">The sequence shown here is derived from an EMBL/GenBank/DDBJ whole genome shotgun (WGS) entry which is preliminary data.</text>
</comment>
<organism evidence="3 4">
    <name type="scientific">Purpureocillium lavendulum</name>
    <dbReference type="NCBI Taxonomy" id="1247861"/>
    <lineage>
        <taxon>Eukaryota</taxon>
        <taxon>Fungi</taxon>
        <taxon>Dikarya</taxon>
        <taxon>Ascomycota</taxon>
        <taxon>Pezizomycotina</taxon>
        <taxon>Sordariomycetes</taxon>
        <taxon>Hypocreomycetidae</taxon>
        <taxon>Hypocreales</taxon>
        <taxon>Ophiocordycipitaceae</taxon>
        <taxon>Purpureocillium</taxon>
    </lineage>
</organism>
<keyword evidence="2" id="KW-0812">Transmembrane</keyword>